<protein>
    <submittedName>
        <fullName evidence="2">Uncharacterized protein</fullName>
    </submittedName>
</protein>
<proteinExistence type="predicted"/>
<organism evidence="2">
    <name type="scientific">uncultured Mycobacterium sp</name>
    <dbReference type="NCBI Taxonomy" id="171292"/>
    <lineage>
        <taxon>Bacteria</taxon>
        <taxon>Bacillati</taxon>
        <taxon>Actinomycetota</taxon>
        <taxon>Actinomycetes</taxon>
        <taxon>Mycobacteriales</taxon>
        <taxon>Mycobacteriaceae</taxon>
        <taxon>Mycobacterium</taxon>
        <taxon>environmental samples</taxon>
    </lineage>
</organism>
<feature type="region of interest" description="Disordered" evidence="1">
    <location>
        <begin position="37"/>
        <end position="82"/>
    </location>
</feature>
<dbReference type="EMBL" id="FLQS01000029">
    <property type="protein sequence ID" value="SBS76724.1"/>
    <property type="molecule type" value="Genomic_DNA"/>
</dbReference>
<evidence type="ECO:0000256" key="1">
    <source>
        <dbReference type="SAM" id="MobiDB-lite"/>
    </source>
</evidence>
<reference evidence="2" key="1">
    <citation type="submission" date="2016-03" db="EMBL/GenBank/DDBJ databases">
        <authorList>
            <person name="Ploux O."/>
        </authorList>
    </citation>
    <scope>NUCLEOTIDE SEQUENCE</scope>
    <source>
        <strain evidence="2">UC10</strain>
    </source>
</reference>
<name>A0A1Y5PDD1_9MYCO</name>
<gene>
    <name evidence="2" type="ORF">MHPYR_350066</name>
</gene>
<accession>A0A1Y5PDD1</accession>
<dbReference type="AlphaFoldDB" id="A0A1Y5PDD1"/>
<sequence>MARLTPSVEAMVVADSPLACIRCASAVFEVSSALGRPMDCPRARRASRAAERRSRPSSNSSSAKLAKTPSALGHYGDDNFTETSGVSIVSVKLGTFAADR</sequence>
<evidence type="ECO:0000313" key="2">
    <source>
        <dbReference type="EMBL" id="SBS76724.1"/>
    </source>
</evidence>